<dbReference type="PANTHER" id="PTHR34220:SF7">
    <property type="entry name" value="SENSOR HISTIDINE KINASE YPDA"/>
    <property type="match status" value="1"/>
</dbReference>
<dbReference type="SUPFAM" id="SSF55874">
    <property type="entry name" value="ATPase domain of HSP90 chaperone/DNA topoisomerase II/histidine kinase"/>
    <property type="match status" value="1"/>
</dbReference>
<dbReference type="GO" id="GO:0000155">
    <property type="term" value="F:phosphorelay sensor kinase activity"/>
    <property type="evidence" value="ECO:0007669"/>
    <property type="project" value="InterPro"/>
</dbReference>
<dbReference type="PANTHER" id="PTHR34220">
    <property type="entry name" value="SENSOR HISTIDINE KINASE YPDA"/>
    <property type="match status" value="1"/>
</dbReference>
<keyword evidence="5 9" id="KW-0812">Transmembrane</keyword>
<keyword evidence="3" id="KW-0597">Phosphoprotein</keyword>
<evidence type="ECO:0000256" key="1">
    <source>
        <dbReference type="ARBA" id="ARBA00004651"/>
    </source>
</evidence>
<dbReference type="STRING" id="1385511.GCA_000425225_00749"/>
<dbReference type="Gene3D" id="3.30.565.10">
    <property type="entry name" value="Histidine kinase-like ATPase, C-terminal domain"/>
    <property type="match status" value="1"/>
</dbReference>
<dbReference type="Pfam" id="PF02518">
    <property type="entry name" value="HATPase_c"/>
    <property type="match status" value="1"/>
</dbReference>
<dbReference type="SMART" id="SM00304">
    <property type="entry name" value="HAMP"/>
    <property type="match status" value="1"/>
</dbReference>
<dbReference type="SUPFAM" id="SSF103190">
    <property type="entry name" value="Sensory domain-like"/>
    <property type="match status" value="1"/>
</dbReference>
<evidence type="ECO:0000256" key="8">
    <source>
        <dbReference type="ARBA" id="ARBA00023136"/>
    </source>
</evidence>
<dbReference type="Pfam" id="PF06580">
    <property type="entry name" value="His_kinase"/>
    <property type="match status" value="1"/>
</dbReference>
<keyword evidence="8 9" id="KW-0472">Membrane</keyword>
<dbReference type="InterPro" id="IPR029151">
    <property type="entry name" value="Sensor-like_sf"/>
</dbReference>
<organism evidence="11 12">
    <name type="scientific">Pontibacillus marinus BH030004 = DSM 16465</name>
    <dbReference type="NCBI Taxonomy" id="1385511"/>
    <lineage>
        <taxon>Bacteria</taxon>
        <taxon>Bacillati</taxon>
        <taxon>Bacillota</taxon>
        <taxon>Bacilli</taxon>
        <taxon>Bacillales</taxon>
        <taxon>Bacillaceae</taxon>
        <taxon>Pontibacillus</taxon>
    </lineage>
</organism>
<feature type="transmembrane region" description="Helical" evidence="9">
    <location>
        <begin position="12"/>
        <end position="34"/>
    </location>
</feature>
<accession>A0A0A5FUX8</accession>
<keyword evidence="2" id="KW-1003">Cell membrane</keyword>
<evidence type="ECO:0000256" key="2">
    <source>
        <dbReference type="ARBA" id="ARBA00022475"/>
    </source>
</evidence>
<evidence type="ECO:0000259" key="10">
    <source>
        <dbReference type="PROSITE" id="PS50885"/>
    </source>
</evidence>
<dbReference type="InterPro" id="IPR033479">
    <property type="entry name" value="dCache_1"/>
</dbReference>
<dbReference type="CDD" id="cd12912">
    <property type="entry name" value="PDC2_MCP_like"/>
    <property type="match status" value="1"/>
</dbReference>
<dbReference type="eggNOG" id="COG2972">
    <property type="taxonomic scope" value="Bacteria"/>
</dbReference>
<protein>
    <recommendedName>
        <fullName evidence="10">HAMP domain-containing protein</fullName>
    </recommendedName>
</protein>
<dbReference type="Gene3D" id="1.10.8.500">
    <property type="entry name" value="HAMP domain in histidine kinase"/>
    <property type="match status" value="1"/>
</dbReference>
<name>A0A0A5FUX8_9BACI</name>
<dbReference type="SUPFAM" id="SSF158472">
    <property type="entry name" value="HAMP domain-like"/>
    <property type="match status" value="1"/>
</dbReference>
<dbReference type="InterPro" id="IPR036890">
    <property type="entry name" value="HATPase_C_sf"/>
</dbReference>
<feature type="domain" description="HAMP" evidence="10">
    <location>
        <begin position="309"/>
        <end position="361"/>
    </location>
</feature>
<reference evidence="11 12" key="1">
    <citation type="submission" date="2013-08" db="EMBL/GenBank/DDBJ databases">
        <authorList>
            <person name="Huang J."/>
            <person name="Wang G."/>
        </authorList>
    </citation>
    <scope>NUCLEOTIDE SEQUENCE [LARGE SCALE GENOMIC DNA]</scope>
    <source>
        <strain evidence="11 12">BH030004</strain>
    </source>
</reference>
<evidence type="ECO:0000313" key="11">
    <source>
        <dbReference type="EMBL" id="KGX84571.1"/>
    </source>
</evidence>
<dbReference type="InterPro" id="IPR050640">
    <property type="entry name" value="Bact_2-comp_sensor_kinase"/>
</dbReference>
<dbReference type="EMBL" id="AVPF01000053">
    <property type="protein sequence ID" value="KGX84571.1"/>
    <property type="molecule type" value="Genomic_DNA"/>
</dbReference>
<dbReference type="OrthoDB" id="9776552at2"/>
<dbReference type="Proteomes" id="UP000030403">
    <property type="component" value="Unassembled WGS sequence"/>
</dbReference>
<evidence type="ECO:0000313" key="12">
    <source>
        <dbReference type="Proteomes" id="UP000030403"/>
    </source>
</evidence>
<dbReference type="Gene3D" id="3.30.450.20">
    <property type="entry name" value="PAS domain"/>
    <property type="match status" value="1"/>
</dbReference>
<dbReference type="InterPro" id="IPR003594">
    <property type="entry name" value="HATPase_dom"/>
</dbReference>
<keyword evidence="6" id="KW-0418">Kinase</keyword>
<keyword evidence="4" id="KW-0808">Transferase</keyword>
<keyword evidence="7 9" id="KW-1133">Transmembrane helix</keyword>
<comment type="subcellular location">
    <subcellularLocation>
        <location evidence="1">Cell membrane</location>
        <topology evidence="1">Multi-pass membrane protein</topology>
    </subcellularLocation>
</comment>
<evidence type="ECO:0000256" key="4">
    <source>
        <dbReference type="ARBA" id="ARBA00022679"/>
    </source>
</evidence>
<dbReference type="InterPro" id="IPR003660">
    <property type="entry name" value="HAMP_dom"/>
</dbReference>
<evidence type="ECO:0000256" key="7">
    <source>
        <dbReference type="ARBA" id="ARBA00022989"/>
    </source>
</evidence>
<dbReference type="Pfam" id="PF00672">
    <property type="entry name" value="HAMP"/>
    <property type="match status" value="1"/>
</dbReference>
<proteinExistence type="predicted"/>
<keyword evidence="12" id="KW-1185">Reference proteome</keyword>
<dbReference type="GO" id="GO:0005886">
    <property type="term" value="C:plasma membrane"/>
    <property type="evidence" value="ECO:0007669"/>
    <property type="project" value="UniProtKB-SubCell"/>
</dbReference>
<dbReference type="AlphaFoldDB" id="A0A0A5FUX8"/>
<evidence type="ECO:0000256" key="5">
    <source>
        <dbReference type="ARBA" id="ARBA00022692"/>
    </source>
</evidence>
<evidence type="ECO:0000256" key="3">
    <source>
        <dbReference type="ARBA" id="ARBA00022553"/>
    </source>
</evidence>
<dbReference type="PROSITE" id="PS50885">
    <property type="entry name" value="HAMP"/>
    <property type="match status" value="1"/>
</dbReference>
<dbReference type="CDD" id="cd06225">
    <property type="entry name" value="HAMP"/>
    <property type="match status" value="1"/>
</dbReference>
<evidence type="ECO:0000256" key="9">
    <source>
        <dbReference type="SAM" id="Phobius"/>
    </source>
</evidence>
<dbReference type="Pfam" id="PF02743">
    <property type="entry name" value="dCache_1"/>
    <property type="match status" value="1"/>
</dbReference>
<dbReference type="RefSeq" id="WP_027445349.1">
    <property type="nucleotide sequence ID" value="NZ_AULJ01000008.1"/>
</dbReference>
<dbReference type="InterPro" id="IPR010559">
    <property type="entry name" value="Sig_transdc_His_kin_internal"/>
</dbReference>
<evidence type="ECO:0000256" key="6">
    <source>
        <dbReference type="ARBA" id="ARBA00022777"/>
    </source>
</evidence>
<gene>
    <name evidence="11" type="ORF">N783_16670</name>
</gene>
<sequence length="594" mass="68757">MIKKLRRLSIKSKLFLLVVFFIFFPFLFFGFLWYSQSTKLIEKTAKNYSEQLVQQQNHYLEYYFGNLERLTFPVVTHPVIQDFILLGPDDKFQSFILSKRIEEEISPELYGRGDIYSFNVASENGVATSRFTAEKFKRYSNEDSPQIRGFSLREVHTDNIDSIPVITLTRSFLDSKTYSTNAMLIIDLKMKVLKEISEQTRLGKTGFIWITDEEGRILYHPTEEKIGKKVSGKDSERIFTYSKGTYIEDIEGEKTLITYHQSPLTNLIIVAEVPLKELIGELGSIRGYSITIGIILITTALLLVGGFSLSLTKSLTNLKKLMKKAEEGDFTKRSLEKREDEIGEVNRSFNKMVQKLQQLVDVAHRSEIKQKEMEIKQRDSTLKAMQSQINPHFLYNTLELINSHAIMDDNSTISRMATSLADLFRYNISNQSQFVTLYEEMQQAKAYMDIQQERYPGLKVDMDYDVEILKKVKAVRIILQPLIENAFEHGYENHKLKPSYLEVKGFVKNRNYYLNIRDNGRGMTADIKNKYESAFSIKGNLGLVDEVEKNDIKRIGLWNVHSRIRLTFGDQYGLKIVRTDESGTTIQIELPMEE</sequence>
<feature type="transmembrane region" description="Helical" evidence="9">
    <location>
        <begin position="288"/>
        <end position="312"/>
    </location>
</feature>
<comment type="caution">
    <text evidence="11">The sequence shown here is derived from an EMBL/GenBank/DDBJ whole genome shotgun (WGS) entry which is preliminary data.</text>
</comment>